<dbReference type="PROSITE" id="PS50181">
    <property type="entry name" value="FBOX"/>
    <property type="match status" value="1"/>
</dbReference>
<dbReference type="InterPro" id="IPR001810">
    <property type="entry name" value="F-box_dom"/>
</dbReference>
<dbReference type="SMART" id="SM00612">
    <property type="entry name" value="Kelch"/>
    <property type="match status" value="2"/>
</dbReference>
<dbReference type="InterPro" id="IPR036047">
    <property type="entry name" value="F-box-like_dom_sf"/>
</dbReference>
<dbReference type="EnsemblPlants" id="Kaladp0040s0589.2.v1.1">
    <property type="protein sequence ID" value="Kaladp0040s0589.2.v1.1.CDS.1"/>
    <property type="gene ID" value="Kaladp0040s0589.v1.1"/>
</dbReference>
<dbReference type="Proteomes" id="UP000594263">
    <property type="component" value="Unplaced"/>
</dbReference>
<dbReference type="OMA" id="YGVERFW"/>
<dbReference type="SUPFAM" id="SSF117281">
    <property type="entry name" value="Kelch motif"/>
    <property type="match status" value="2"/>
</dbReference>
<dbReference type="Pfam" id="PF00646">
    <property type="entry name" value="F-box"/>
    <property type="match status" value="1"/>
</dbReference>
<evidence type="ECO:0000259" key="1">
    <source>
        <dbReference type="PROSITE" id="PS50181"/>
    </source>
</evidence>
<dbReference type="CDD" id="cd22157">
    <property type="entry name" value="F-box_AtFBW1-like"/>
    <property type="match status" value="1"/>
</dbReference>
<organism evidence="2 3">
    <name type="scientific">Kalanchoe fedtschenkoi</name>
    <name type="common">Lavender scallops</name>
    <name type="synonym">South American air plant</name>
    <dbReference type="NCBI Taxonomy" id="63787"/>
    <lineage>
        <taxon>Eukaryota</taxon>
        <taxon>Viridiplantae</taxon>
        <taxon>Streptophyta</taxon>
        <taxon>Embryophyta</taxon>
        <taxon>Tracheophyta</taxon>
        <taxon>Spermatophyta</taxon>
        <taxon>Magnoliopsida</taxon>
        <taxon>eudicotyledons</taxon>
        <taxon>Gunneridae</taxon>
        <taxon>Pentapetalae</taxon>
        <taxon>Saxifragales</taxon>
        <taxon>Crassulaceae</taxon>
        <taxon>Kalanchoe</taxon>
    </lineage>
</organism>
<dbReference type="Gene3D" id="2.120.10.80">
    <property type="entry name" value="Kelch-type beta propeller"/>
    <property type="match status" value="2"/>
</dbReference>
<dbReference type="PANTHER" id="PTHR47712">
    <property type="entry name" value="OS09G0555300 PROTEIN"/>
    <property type="match status" value="1"/>
</dbReference>
<protein>
    <recommendedName>
        <fullName evidence="1">F-box domain-containing protein</fullName>
    </recommendedName>
</protein>
<dbReference type="Gramene" id="Kaladp0040s0589.1.v1.1">
    <property type="protein sequence ID" value="Kaladp0040s0589.1.v1.1.CDS.1"/>
    <property type="gene ID" value="Kaladp0040s0589.v1.1"/>
</dbReference>
<keyword evidence="3" id="KW-1185">Reference proteome</keyword>
<evidence type="ECO:0000313" key="3">
    <source>
        <dbReference type="Proteomes" id="UP000594263"/>
    </source>
</evidence>
<dbReference type="GO" id="GO:0019005">
    <property type="term" value="C:SCF ubiquitin ligase complex"/>
    <property type="evidence" value="ECO:0007669"/>
    <property type="project" value="TreeGrafter"/>
</dbReference>
<reference evidence="2" key="1">
    <citation type="submission" date="2021-01" db="UniProtKB">
        <authorList>
            <consortium name="EnsemblPlants"/>
        </authorList>
    </citation>
    <scope>IDENTIFICATION</scope>
</reference>
<sequence length="582" mass="65543">MREGRRMLRDRLAEEAALEKELDSVSISENAAGMVGQKLRKNKKGEVAREAKRVIVGCLPSNGRLGGCKVCSDYSYEFCDPSRRRSSAGEEGKGFRTLCGPEGTEVDCFTYGVKDIFLKCNNRMDTEVKDTLENNRDHAFLPDDILEMCLVRLPLTSLMNARLVCKRWRHLTTTPQFMQIRKDGAHQSPFLFIFGLVKNGCCSAEIQALDLSLNQWHRLESGFIKGRFSFSLSGIGDDIYVVGGNSSLTNFGSVDKSSFTTHKSVCVFNPSTKSWRKAAPMKYARSAPILGVYEVSSDSVPVLSKPNQPDRPFYRTRMGGVSDIYEDPHRLSSRLQYGNPLDIPEASVLMNRHQSMSLKPRVNQSNATDSKRLLMIAVGGLGSWDEPLVSGEIYDPVSDKWVEIKRLPINFGIVCSGVVCKGLFYVYSETDRLAAYEIERDMWLGIETTSFPSHVQDFYPKLVSCDDRLFVLSVSWCEGDGQIGRRNKAVRKLWELDLKYRTWSEVSVHPDAPMDWNAVFMTDRSLIFGVEMFKIFGQVMDFVTVCDVSGPVAKWRHISRNHMSADLDSSSCMIKTMAVLLL</sequence>
<dbReference type="InterPro" id="IPR015915">
    <property type="entry name" value="Kelch-typ_b-propeller"/>
</dbReference>
<proteinExistence type="predicted"/>
<dbReference type="Gramene" id="Kaladp0040s0589.2.v1.1">
    <property type="protein sequence ID" value="Kaladp0040s0589.2.v1.1.CDS.1"/>
    <property type="gene ID" value="Kaladp0040s0589.v1.1"/>
</dbReference>
<evidence type="ECO:0000313" key="2">
    <source>
        <dbReference type="EnsemblPlants" id="Kaladp0040s0589.2.v1.1.CDS.1"/>
    </source>
</evidence>
<dbReference type="InterPro" id="IPR006652">
    <property type="entry name" value="Kelch_1"/>
</dbReference>
<feature type="domain" description="F-box" evidence="1">
    <location>
        <begin position="135"/>
        <end position="180"/>
    </location>
</feature>
<dbReference type="EnsemblPlants" id="Kaladp0040s0589.1.v1.1">
    <property type="protein sequence ID" value="Kaladp0040s0589.1.v1.1.CDS.1"/>
    <property type="gene ID" value="Kaladp0040s0589.v1.1"/>
</dbReference>
<accession>A0A7N0TNE6</accession>
<name>A0A7N0TNE6_KALFE</name>
<dbReference type="SMART" id="SM00256">
    <property type="entry name" value="FBOX"/>
    <property type="match status" value="1"/>
</dbReference>
<dbReference type="PANTHER" id="PTHR47712:SF1">
    <property type="entry name" value="OS09G0555300 PROTEIN"/>
    <property type="match status" value="1"/>
</dbReference>
<dbReference type="AlphaFoldDB" id="A0A7N0TNE6"/>
<dbReference type="SUPFAM" id="SSF81383">
    <property type="entry name" value="F-box domain"/>
    <property type="match status" value="1"/>
</dbReference>